<evidence type="ECO:0000313" key="17">
    <source>
        <dbReference type="EMBL" id="OWF48627.1"/>
    </source>
</evidence>
<feature type="compositionally biased region" description="Low complexity" evidence="14">
    <location>
        <begin position="215"/>
        <end position="227"/>
    </location>
</feature>
<feature type="domain" description="OAR" evidence="16">
    <location>
        <begin position="387"/>
        <end position="400"/>
    </location>
</feature>
<gene>
    <name evidence="17" type="ORF">KP79_PYT01135</name>
</gene>
<evidence type="ECO:0000256" key="13">
    <source>
        <dbReference type="RuleBase" id="RU000682"/>
    </source>
</evidence>
<dbReference type="EMBL" id="NEDP02003453">
    <property type="protein sequence ID" value="OWF48627.1"/>
    <property type="molecule type" value="Genomic_DNA"/>
</dbReference>
<reference evidence="17 18" key="1">
    <citation type="journal article" date="2017" name="Nat. Ecol. Evol.">
        <title>Scallop genome provides insights into evolution of bilaterian karyotype and development.</title>
        <authorList>
            <person name="Wang S."/>
            <person name="Zhang J."/>
            <person name="Jiao W."/>
            <person name="Li J."/>
            <person name="Xun X."/>
            <person name="Sun Y."/>
            <person name="Guo X."/>
            <person name="Huan P."/>
            <person name="Dong B."/>
            <person name="Zhang L."/>
            <person name="Hu X."/>
            <person name="Sun X."/>
            <person name="Wang J."/>
            <person name="Zhao C."/>
            <person name="Wang Y."/>
            <person name="Wang D."/>
            <person name="Huang X."/>
            <person name="Wang R."/>
            <person name="Lv J."/>
            <person name="Li Y."/>
            <person name="Zhang Z."/>
            <person name="Liu B."/>
            <person name="Lu W."/>
            <person name="Hui Y."/>
            <person name="Liang J."/>
            <person name="Zhou Z."/>
            <person name="Hou R."/>
            <person name="Li X."/>
            <person name="Liu Y."/>
            <person name="Li H."/>
            <person name="Ning X."/>
            <person name="Lin Y."/>
            <person name="Zhao L."/>
            <person name="Xing Q."/>
            <person name="Dou J."/>
            <person name="Li Y."/>
            <person name="Mao J."/>
            <person name="Guo H."/>
            <person name="Dou H."/>
            <person name="Li T."/>
            <person name="Mu C."/>
            <person name="Jiang W."/>
            <person name="Fu Q."/>
            <person name="Fu X."/>
            <person name="Miao Y."/>
            <person name="Liu J."/>
            <person name="Yu Q."/>
            <person name="Li R."/>
            <person name="Liao H."/>
            <person name="Li X."/>
            <person name="Kong Y."/>
            <person name="Jiang Z."/>
            <person name="Chourrout D."/>
            <person name="Li R."/>
            <person name="Bao Z."/>
        </authorList>
    </citation>
    <scope>NUCLEOTIDE SEQUENCE [LARGE SCALE GENOMIC DNA]</scope>
    <source>
        <strain evidence="17 18">PY_sf001</strain>
    </source>
</reference>
<evidence type="ECO:0000313" key="18">
    <source>
        <dbReference type="Proteomes" id="UP000242188"/>
    </source>
</evidence>
<comment type="caution">
    <text evidence="17">The sequence shown here is derived from an EMBL/GenBank/DDBJ whole genome shotgun (WGS) entry which is preliminary data.</text>
</comment>
<evidence type="ECO:0000256" key="12">
    <source>
        <dbReference type="PROSITE-ProRule" id="PRU00108"/>
    </source>
</evidence>
<dbReference type="InterPro" id="IPR017970">
    <property type="entry name" value="Homeobox_CS"/>
</dbReference>
<dbReference type="InterPro" id="IPR050649">
    <property type="entry name" value="Paired_Homeobox_TFs"/>
</dbReference>
<keyword evidence="3" id="KW-0805">Transcription regulation</keyword>
<dbReference type="PANTHER" id="PTHR24329">
    <property type="entry name" value="HOMEOBOX PROTEIN ARISTALESS"/>
    <property type="match status" value="1"/>
</dbReference>
<feature type="domain" description="Homeobox" evidence="15">
    <location>
        <begin position="46"/>
        <end position="106"/>
    </location>
</feature>
<sequence>MFCFHCPPTLHPAARQFGMDLAYQHHHPYSGYGLHTDFQDDSFARRKQRRNRTTFTLQQLEELEKAFAQTHYPDVFTREDLAMRINLTEARVQVWFQNRRAKWRKSERFAQQQTKPSTNQSDTGNEDGGSEIDMKMQDGGEDLEVDTVTSSDDLDDSLLPEEIDVHSERGVDIISKSESFDVNSETKEQTQCNSNQDFNEEPDTNTISSDKELDQSPSVLSSSSNSNETDDNKSNLPDKAAEQISENSETETTTSESSGSVHTSQVIPNLLSTGMPHGMCSSSSMLMNIANQTQENILQKQQPFLQNSFVQTLLALNNNATSRPPGLMPFMDGAGYKNYLDNYFTPRHFLPHVAHPAFKAACLPFCACCTTRPSCPPLMVPPDQRSSSVAELRRRAREHSESITSSNVPDTPHSSRP</sequence>
<accession>A0A210QIQ3</accession>
<evidence type="ECO:0000256" key="11">
    <source>
        <dbReference type="ARBA" id="ARBA00078248"/>
    </source>
</evidence>
<comment type="function">
    <text evidence="8">Transcription factor required for the formation of correct projections from nociceptive sensory neurons to the dorsal horn of the spinal cord and normal perception of pain.</text>
</comment>
<evidence type="ECO:0000259" key="15">
    <source>
        <dbReference type="PROSITE" id="PS50071"/>
    </source>
</evidence>
<feature type="region of interest" description="Disordered" evidence="14">
    <location>
        <begin position="106"/>
        <end position="263"/>
    </location>
</feature>
<dbReference type="FunFam" id="1.10.10.60:FF:000126">
    <property type="entry name" value="dorsal root ganglia homeobox protein-like"/>
    <property type="match status" value="1"/>
</dbReference>
<dbReference type="GO" id="GO:0000981">
    <property type="term" value="F:DNA-binding transcription factor activity, RNA polymerase II-specific"/>
    <property type="evidence" value="ECO:0007669"/>
    <property type="project" value="InterPro"/>
</dbReference>
<dbReference type="InterPro" id="IPR009057">
    <property type="entry name" value="Homeodomain-like_sf"/>
</dbReference>
<dbReference type="CDD" id="cd00086">
    <property type="entry name" value="homeodomain"/>
    <property type="match status" value="1"/>
</dbReference>
<evidence type="ECO:0000256" key="1">
    <source>
        <dbReference type="ARBA" id="ARBA00004123"/>
    </source>
</evidence>
<protein>
    <recommendedName>
        <fullName evidence="10">Dorsal root ganglia homeobox protein</fullName>
    </recommendedName>
    <alternativeName>
        <fullName evidence="11">Paired-related homeobox protein-like 1</fullName>
    </alternativeName>
</protein>
<dbReference type="InterPro" id="IPR001356">
    <property type="entry name" value="HD"/>
</dbReference>
<dbReference type="PANTHER" id="PTHR24329:SF337">
    <property type="entry name" value="ARISTALESS RELATED HOMEOBOX"/>
    <property type="match status" value="1"/>
</dbReference>
<keyword evidence="4 12" id="KW-0238">DNA-binding</keyword>
<dbReference type="Pfam" id="PF03826">
    <property type="entry name" value="OAR"/>
    <property type="match status" value="1"/>
</dbReference>
<organism evidence="17 18">
    <name type="scientific">Mizuhopecten yessoensis</name>
    <name type="common">Japanese scallop</name>
    <name type="synonym">Patinopecten yessoensis</name>
    <dbReference type="NCBI Taxonomy" id="6573"/>
    <lineage>
        <taxon>Eukaryota</taxon>
        <taxon>Metazoa</taxon>
        <taxon>Spiralia</taxon>
        <taxon>Lophotrochozoa</taxon>
        <taxon>Mollusca</taxon>
        <taxon>Bivalvia</taxon>
        <taxon>Autobranchia</taxon>
        <taxon>Pteriomorphia</taxon>
        <taxon>Pectinida</taxon>
        <taxon>Pectinoidea</taxon>
        <taxon>Pectinidae</taxon>
        <taxon>Mizuhopecten</taxon>
    </lineage>
</organism>
<evidence type="ECO:0000256" key="6">
    <source>
        <dbReference type="ARBA" id="ARBA00023163"/>
    </source>
</evidence>
<evidence type="ECO:0000256" key="3">
    <source>
        <dbReference type="ARBA" id="ARBA00023015"/>
    </source>
</evidence>
<comment type="subcellular location">
    <subcellularLocation>
        <location evidence="1 12 13">Nucleus</location>
    </subcellularLocation>
</comment>
<comment type="subunit">
    <text evidence="9">Interacts with RGMB.</text>
</comment>
<feature type="compositionally biased region" description="Polar residues" evidence="14">
    <location>
        <begin position="402"/>
        <end position="417"/>
    </location>
</feature>
<dbReference type="InterPro" id="IPR003654">
    <property type="entry name" value="OAR_dom"/>
</dbReference>
<proteinExistence type="predicted"/>
<feature type="region of interest" description="Disordered" evidence="14">
    <location>
        <begin position="379"/>
        <end position="417"/>
    </location>
</feature>
<keyword evidence="6" id="KW-0804">Transcription</keyword>
<evidence type="ECO:0000256" key="5">
    <source>
        <dbReference type="ARBA" id="ARBA00023155"/>
    </source>
</evidence>
<name>A0A210QIQ3_MIZYE</name>
<feature type="compositionally biased region" description="Low complexity" evidence="14">
    <location>
        <begin position="242"/>
        <end position="263"/>
    </location>
</feature>
<dbReference type="Gene3D" id="1.10.10.60">
    <property type="entry name" value="Homeodomain-like"/>
    <property type="match status" value="1"/>
</dbReference>
<dbReference type="GO" id="GO:0000977">
    <property type="term" value="F:RNA polymerase II transcription regulatory region sequence-specific DNA binding"/>
    <property type="evidence" value="ECO:0007669"/>
    <property type="project" value="TreeGrafter"/>
</dbReference>
<feature type="compositionally biased region" description="Acidic residues" evidence="14">
    <location>
        <begin position="152"/>
        <end position="162"/>
    </location>
</feature>
<dbReference type="OrthoDB" id="6159439at2759"/>
<dbReference type="SUPFAM" id="SSF46689">
    <property type="entry name" value="Homeodomain-like"/>
    <property type="match status" value="1"/>
</dbReference>
<dbReference type="AlphaFoldDB" id="A0A210QIQ3"/>
<evidence type="ECO:0000256" key="10">
    <source>
        <dbReference type="ARBA" id="ARBA00070091"/>
    </source>
</evidence>
<keyword evidence="7 12" id="KW-0539">Nucleus</keyword>
<feature type="DNA-binding region" description="Homeobox" evidence="12">
    <location>
        <begin position="48"/>
        <end position="107"/>
    </location>
</feature>
<dbReference type="PROSITE" id="PS50071">
    <property type="entry name" value="HOMEOBOX_2"/>
    <property type="match status" value="1"/>
</dbReference>
<evidence type="ECO:0000256" key="9">
    <source>
        <dbReference type="ARBA" id="ARBA00064347"/>
    </source>
</evidence>
<dbReference type="Pfam" id="PF00046">
    <property type="entry name" value="Homeodomain"/>
    <property type="match status" value="1"/>
</dbReference>
<evidence type="ECO:0000259" key="16">
    <source>
        <dbReference type="PROSITE" id="PS50803"/>
    </source>
</evidence>
<evidence type="ECO:0000256" key="4">
    <source>
        <dbReference type="ARBA" id="ARBA00023125"/>
    </source>
</evidence>
<evidence type="ECO:0000256" key="14">
    <source>
        <dbReference type="SAM" id="MobiDB-lite"/>
    </source>
</evidence>
<keyword evidence="2" id="KW-0217">Developmental protein</keyword>
<dbReference type="PROSITE" id="PS00027">
    <property type="entry name" value="HOMEOBOX_1"/>
    <property type="match status" value="1"/>
</dbReference>
<dbReference type="PROSITE" id="PS50803">
    <property type="entry name" value="OAR"/>
    <property type="match status" value="1"/>
</dbReference>
<dbReference type="SMART" id="SM00389">
    <property type="entry name" value="HOX"/>
    <property type="match status" value="1"/>
</dbReference>
<feature type="compositionally biased region" description="Polar residues" evidence="14">
    <location>
        <begin position="109"/>
        <end position="123"/>
    </location>
</feature>
<keyword evidence="5 12" id="KW-0371">Homeobox</keyword>
<keyword evidence="18" id="KW-1185">Reference proteome</keyword>
<evidence type="ECO:0000256" key="7">
    <source>
        <dbReference type="ARBA" id="ARBA00023242"/>
    </source>
</evidence>
<evidence type="ECO:0000256" key="2">
    <source>
        <dbReference type="ARBA" id="ARBA00022473"/>
    </source>
</evidence>
<evidence type="ECO:0000256" key="8">
    <source>
        <dbReference type="ARBA" id="ARBA00058719"/>
    </source>
</evidence>
<dbReference type="Proteomes" id="UP000242188">
    <property type="component" value="Unassembled WGS sequence"/>
</dbReference>
<dbReference type="GO" id="GO:0005634">
    <property type="term" value="C:nucleus"/>
    <property type="evidence" value="ECO:0007669"/>
    <property type="project" value="UniProtKB-SubCell"/>
</dbReference>
<feature type="compositionally biased region" description="Polar residues" evidence="14">
    <location>
        <begin position="176"/>
        <end position="197"/>
    </location>
</feature>